<protein>
    <recommendedName>
        <fullName evidence="1">diguanylate cyclase</fullName>
        <ecNumber evidence="1">2.7.7.65</ecNumber>
    </recommendedName>
</protein>
<dbReference type="GO" id="GO:0043709">
    <property type="term" value="P:cell adhesion involved in single-species biofilm formation"/>
    <property type="evidence" value="ECO:0007669"/>
    <property type="project" value="TreeGrafter"/>
</dbReference>
<dbReference type="InterPro" id="IPR043128">
    <property type="entry name" value="Rev_trsase/Diguanyl_cyclase"/>
</dbReference>
<dbReference type="EMBL" id="JACPNR010000006">
    <property type="protein sequence ID" value="MBI2678237.1"/>
    <property type="molecule type" value="Genomic_DNA"/>
</dbReference>
<sequence>MQKVAILYDASQAVLSTFELDEVLLQILGIVRDYFHLQSAAILLVDDQHRLYARKHYGSGEIYGEDVRLPIGQGITGIAAQKKRPIYVSDVSKDARYVDFVKSTRSELAIPLMVRDEVVGVLDCQSDQLNFFDAETIDLLTLFSTQASIALENARLYSLEQKRRSQLEAINAIARQTTAVLERDELLRKVCTLILQSFPVDHVVLTLREGEKLVVAAHEGKLTPTIEMGGALPADEGIGGRALATARAAVVNDVAKDPAYIAGFTETKSEMCLPLISFGTQLGVVCLESATTGSFDQTDVQPLESVADIIATAIQNANYFEQAKALANVDGLTGAYNRRFFESKLAEELERASRYGKQLAVVMLDIDHFKRLNDEFGHLLGDEVLRQVSALFRAQLRKLDFVCRYGGEEFVLLLPETSGEDALAVAEKVRRAIEAHAFPGVPRPVTVSIGVAECPTHGLTRDEVVKAADSALYASKQGGRNRVTAASAARTAAAPAND</sequence>
<dbReference type="NCBIfam" id="TIGR00254">
    <property type="entry name" value="GGDEF"/>
    <property type="match status" value="1"/>
</dbReference>
<dbReference type="Gene3D" id="3.30.450.40">
    <property type="match status" value="2"/>
</dbReference>
<dbReference type="InterPro" id="IPR029016">
    <property type="entry name" value="GAF-like_dom_sf"/>
</dbReference>
<dbReference type="Proteomes" id="UP000779809">
    <property type="component" value="Unassembled WGS sequence"/>
</dbReference>
<dbReference type="GO" id="GO:0005886">
    <property type="term" value="C:plasma membrane"/>
    <property type="evidence" value="ECO:0007669"/>
    <property type="project" value="TreeGrafter"/>
</dbReference>
<comment type="catalytic activity">
    <reaction evidence="2">
        <text>2 GTP = 3',3'-c-di-GMP + 2 diphosphate</text>
        <dbReference type="Rhea" id="RHEA:24898"/>
        <dbReference type="ChEBI" id="CHEBI:33019"/>
        <dbReference type="ChEBI" id="CHEBI:37565"/>
        <dbReference type="ChEBI" id="CHEBI:58805"/>
        <dbReference type="EC" id="2.7.7.65"/>
    </reaction>
</comment>
<dbReference type="PANTHER" id="PTHR45138">
    <property type="entry name" value="REGULATORY COMPONENTS OF SENSORY TRANSDUCTION SYSTEM"/>
    <property type="match status" value="1"/>
</dbReference>
<evidence type="ECO:0000313" key="5">
    <source>
        <dbReference type="Proteomes" id="UP000779809"/>
    </source>
</evidence>
<evidence type="ECO:0000256" key="2">
    <source>
        <dbReference type="ARBA" id="ARBA00034247"/>
    </source>
</evidence>
<dbReference type="GO" id="GO:1902201">
    <property type="term" value="P:negative regulation of bacterial-type flagellum-dependent cell motility"/>
    <property type="evidence" value="ECO:0007669"/>
    <property type="project" value="TreeGrafter"/>
</dbReference>
<proteinExistence type="predicted"/>
<dbReference type="SUPFAM" id="SSF55781">
    <property type="entry name" value="GAF domain-like"/>
    <property type="match status" value="2"/>
</dbReference>
<feature type="domain" description="GGDEF" evidence="3">
    <location>
        <begin position="357"/>
        <end position="488"/>
    </location>
</feature>
<name>A0A932EPE9_9BACT</name>
<dbReference type="InterPro" id="IPR029787">
    <property type="entry name" value="Nucleotide_cyclase"/>
</dbReference>
<evidence type="ECO:0000313" key="4">
    <source>
        <dbReference type="EMBL" id="MBI2678237.1"/>
    </source>
</evidence>
<dbReference type="GO" id="GO:0052621">
    <property type="term" value="F:diguanylate cyclase activity"/>
    <property type="evidence" value="ECO:0007669"/>
    <property type="project" value="UniProtKB-EC"/>
</dbReference>
<accession>A0A932EPE9</accession>
<evidence type="ECO:0000256" key="1">
    <source>
        <dbReference type="ARBA" id="ARBA00012528"/>
    </source>
</evidence>
<dbReference type="InterPro" id="IPR003018">
    <property type="entry name" value="GAF"/>
</dbReference>
<dbReference type="PANTHER" id="PTHR45138:SF9">
    <property type="entry name" value="DIGUANYLATE CYCLASE DGCM-RELATED"/>
    <property type="match status" value="1"/>
</dbReference>
<dbReference type="CDD" id="cd01949">
    <property type="entry name" value="GGDEF"/>
    <property type="match status" value="1"/>
</dbReference>
<reference evidence="4" key="1">
    <citation type="submission" date="2020-07" db="EMBL/GenBank/DDBJ databases">
        <title>Huge and variable diversity of episymbiotic CPR bacteria and DPANN archaea in groundwater ecosystems.</title>
        <authorList>
            <person name="He C.Y."/>
            <person name="Keren R."/>
            <person name="Whittaker M."/>
            <person name="Farag I.F."/>
            <person name="Doudna J."/>
            <person name="Cate J.H.D."/>
            <person name="Banfield J.F."/>
        </authorList>
    </citation>
    <scope>NUCLEOTIDE SEQUENCE</scope>
    <source>
        <strain evidence="4">NC_groundwater_580_Pr5_B-0.1um_64_19</strain>
    </source>
</reference>
<dbReference type="InterPro" id="IPR000160">
    <property type="entry name" value="GGDEF_dom"/>
</dbReference>
<dbReference type="FunFam" id="3.30.70.270:FF:000001">
    <property type="entry name" value="Diguanylate cyclase domain protein"/>
    <property type="match status" value="1"/>
</dbReference>
<dbReference type="Gene3D" id="3.30.70.270">
    <property type="match status" value="1"/>
</dbReference>
<organism evidence="4 5">
    <name type="scientific">Candidatus Korobacter versatilis</name>
    <dbReference type="NCBI Taxonomy" id="658062"/>
    <lineage>
        <taxon>Bacteria</taxon>
        <taxon>Pseudomonadati</taxon>
        <taxon>Acidobacteriota</taxon>
        <taxon>Terriglobia</taxon>
        <taxon>Terriglobales</taxon>
        <taxon>Candidatus Korobacteraceae</taxon>
        <taxon>Candidatus Korobacter</taxon>
    </lineage>
</organism>
<dbReference type="SUPFAM" id="SSF55073">
    <property type="entry name" value="Nucleotide cyclase"/>
    <property type="match status" value="1"/>
</dbReference>
<dbReference type="AlphaFoldDB" id="A0A932EPE9"/>
<dbReference type="EC" id="2.7.7.65" evidence="1"/>
<comment type="caution">
    <text evidence="4">The sequence shown here is derived from an EMBL/GenBank/DDBJ whole genome shotgun (WGS) entry which is preliminary data.</text>
</comment>
<dbReference type="Pfam" id="PF13185">
    <property type="entry name" value="GAF_2"/>
    <property type="match status" value="2"/>
</dbReference>
<dbReference type="SMART" id="SM00267">
    <property type="entry name" value="GGDEF"/>
    <property type="match status" value="1"/>
</dbReference>
<evidence type="ECO:0000259" key="3">
    <source>
        <dbReference type="PROSITE" id="PS50887"/>
    </source>
</evidence>
<dbReference type="PROSITE" id="PS50887">
    <property type="entry name" value="GGDEF"/>
    <property type="match status" value="1"/>
</dbReference>
<dbReference type="SMART" id="SM00065">
    <property type="entry name" value="GAF"/>
    <property type="match status" value="2"/>
</dbReference>
<dbReference type="Pfam" id="PF00990">
    <property type="entry name" value="GGDEF"/>
    <property type="match status" value="1"/>
</dbReference>
<gene>
    <name evidence="4" type="ORF">HYX28_05610</name>
</gene>
<dbReference type="InterPro" id="IPR050469">
    <property type="entry name" value="Diguanylate_Cyclase"/>
</dbReference>